<dbReference type="Pfam" id="PF20316">
    <property type="entry name" value="DUF6612"/>
    <property type="match status" value="1"/>
</dbReference>
<feature type="compositionally biased region" description="Acidic residues" evidence="1">
    <location>
        <begin position="28"/>
        <end position="40"/>
    </location>
</feature>
<dbReference type="InterPro" id="IPR046720">
    <property type="entry name" value="DUF6612"/>
</dbReference>
<evidence type="ECO:0000313" key="3">
    <source>
        <dbReference type="EMBL" id="PPA71744.1"/>
    </source>
</evidence>
<evidence type="ECO:0000256" key="1">
    <source>
        <dbReference type="SAM" id="MobiDB-lite"/>
    </source>
</evidence>
<comment type="caution">
    <text evidence="3">The sequence shown here is derived from an EMBL/GenBank/DDBJ whole genome shotgun (WGS) entry which is preliminary data.</text>
</comment>
<gene>
    <name evidence="3" type="ORF">C4B60_06765</name>
</gene>
<accession>A0A2S5GFR6</accession>
<dbReference type="PROSITE" id="PS51257">
    <property type="entry name" value="PROKAR_LIPOPROTEIN"/>
    <property type="match status" value="1"/>
</dbReference>
<organism evidence="3 4">
    <name type="scientific">Jeotgalibacillus proteolyticus</name>
    <dbReference type="NCBI Taxonomy" id="2082395"/>
    <lineage>
        <taxon>Bacteria</taxon>
        <taxon>Bacillati</taxon>
        <taxon>Bacillota</taxon>
        <taxon>Bacilli</taxon>
        <taxon>Bacillales</taxon>
        <taxon>Caryophanaceae</taxon>
        <taxon>Jeotgalibacillus</taxon>
    </lineage>
</organism>
<reference evidence="3 4" key="1">
    <citation type="submission" date="2018-02" db="EMBL/GenBank/DDBJ databases">
        <title>Jeotgalibacillus proteolyticum sp. nov. a protease producing bacterium isolated from ocean sediments of Laizhou Bay.</title>
        <authorList>
            <person name="Li Y."/>
        </authorList>
    </citation>
    <scope>NUCLEOTIDE SEQUENCE [LARGE SCALE GENOMIC DNA]</scope>
    <source>
        <strain evidence="3 4">22-7</strain>
    </source>
</reference>
<feature type="signal peptide" evidence="2">
    <location>
        <begin position="1"/>
        <end position="24"/>
    </location>
</feature>
<dbReference type="Proteomes" id="UP000239047">
    <property type="component" value="Unassembled WGS sequence"/>
</dbReference>
<dbReference type="AlphaFoldDB" id="A0A2S5GFR6"/>
<protein>
    <recommendedName>
        <fullName evidence="5">Lipoprotein</fullName>
    </recommendedName>
</protein>
<evidence type="ECO:0000313" key="4">
    <source>
        <dbReference type="Proteomes" id="UP000239047"/>
    </source>
</evidence>
<keyword evidence="4" id="KW-1185">Reference proteome</keyword>
<sequence length="293" mass="33068">MNKWKLGIGAASLALILAACQDTAQPVDGEEGNTDSDSNSDESSNSELTLEEVFAKSIEAGEDVNSMKAEMTLDQDMTIPNEDLTVTTASDIQMDMVMEPLGLYQESVTTSDQMGETEEIQAEVYFTEEGFFMYDTASDQWMKLPTEMSDELLQMSDAQSNPNEQLRDLEQFTDDFTFEQDDSSYILTLNASGEKFSEFLREQAKEQMPDTGTDESMDELFSDVDFEDVMYKIFIDKETFLPSSLTMDMTMVMEMEGESLTLVQNTEANYLEYNHMDEITIPQEVLDTATEVQ</sequence>
<dbReference type="RefSeq" id="WP_104057232.1">
    <property type="nucleotide sequence ID" value="NZ_PREZ01000002.1"/>
</dbReference>
<feature type="region of interest" description="Disordered" evidence="1">
    <location>
        <begin position="25"/>
        <end position="47"/>
    </location>
</feature>
<keyword evidence="2" id="KW-0732">Signal</keyword>
<name>A0A2S5GFR6_9BACL</name>
<evidence type="ECO:0000256" key="2">
    <source>
        <dbReference type="SAM" id="SignalP"/>
    </source>
</evidence>
<dbReference type="EMBL" id="PREZ01000002">
    <property type="protein sequence ID" value="PPA71744.1"/>
    <property type="molecule type" value="Genomic_DNA"/>
</dbReference>
<feature type="chain" id="PRO_5039038032" description="Lipoprotein" evidence="2">
    <location>
        <begin position="25"/>
        <end position="293"/>
    </location>
</feature>
<proteinExistence type="predicted"/>
<evidence type="ECO:0008006" key="5">
    <source>
        <dbReference type="Google" id="ProtNLM"/>
    </source>
</evidence>
<dbReference type="OrthoDB" id="1957331at2"/>